<gene>
    <name evidence="2" type="ORF">GOODEAATRI_019403</name>
</gene>
<proteinExistence type="predicted"/>
<evidence type="ECO:0000256" key="1">
    <source>
        <dbReference type="SAM" id="Phobius"/>
    </source>
</evidence>
<sequence length="118" mass="12640">MTNNTESSTFVPFSKVILNTFIFPADCLSAISFLFSSLPALYMSAIRQIVAGLICIMSLTIPTGAPCSCLLKDSGATASSSSPISWIKLTLGQHQHIMNYGHLPPQTHCSFCGGVRNI</sequence>
<comment type="caution">
    <text evidence="2">The sequence shown here is derived from an EMBL/GenBank/DDBJ whole genome shotgun (WGS) entry which is preliminary data.</text>
</comment>
<keyword evidence="1" id="KW-0472">Membrane</keyword>
<feature type="transmembrane region" description="Helical" evidence="1">
    <location>
        <begin position="49"/>
        <end position="65"/>
    </location>
</feature>
<reference evidence="2 3" key="1">
    <citation type="submission" date="2021-06" db="EMBL/GenBank/DDBJ databases">
        <authorList>
            <person name="Palmer J.M."/>
        </authorList>
    </citation>
    <scope>NUCLEOTIDE SEQUENCE [LARGE SCALE GENOMIC DNA]</scope>
    <source>
        <strain evidence="2 3">GA_2019</strain>
        <tissue evidence="2">Muscle</tissue>
    </source>
</reference>
<dbReference type="Proteomes" id="UP001476798">
    <property type="component" value="Unassembled WGS sequence"/>
</dbReference>
<dbReference type="EMBL" id="JAHRIO010071684">
    <property type="protein sequence ID" value="MEQ2182161.1"/>
    <property type="molecule type" value="Genomic_DNA"/>
</dbReference>
<evidence type="ECO:0000313" key="2">
    <source>
        <dbReference type="EMBL" id="MEQ2182161.1"/>
    </source>
</evidence>
<evidence type="ECO:0000313" key="3">
    <source>
        <dbReference type="Proteomes" id="UP001476798"/>
    </source>
</evidence>
<feature type="transmembrane region" description="Helical" evidence="1">
    <location>
        <begin position="20"/>
        <end position="42"/>
    </location>
</feature>
<protein>
    <submittedName>
        <fullName evidence="2">Uncharacterized protein</fullName>
    </submittedName>
</protein>
<organism evidence="2 3">
    <name type="scientific">Goodea atripinnis</name>
    <dbReference type="NCBI Taxonomy" id="208336"/>
    <lineage>
        <taxon>Eukaryota</taxon>
        <taxon>Metazoa</taxon>
        <taxon>Chordata</taxon>
        <taxon>Craniata</taxon>
        <taxon>Vertebrata</taxon>
        <taxon>Euteleostomi</taxon>
        <taxon>Actinopterygii</taxon>
        <taxon>Neopterygii</taxon>
        <taxon>Teleostei</taxon>
        <taxon>Neoteleostei</taxon>
        <taxon>Acanthomorphata</taxon>
        <taxon>Ovalentaria</taxon>
        <taxon>Atherinomorphae</taxon>
        <taxon>Cyprinodontiformes</taxon>
        <taxon>Goodeidae</taxon>
        <taxon>Goodea</taxon>
    </lineage>
</organism>
<name>A0ABV0PFB3_9TELE</name>
<keyword evidence="1" id="KW-0812">Transmembrane</keyword>
<keyword evidence="1" id="KW-1133">Transmembrane helix</keyword>
<keyword evidence="3" id="KW-1185">Reference proteome</keyword>
<accession>A0ABV0PFB3</accession>